<keyword evidence="2" id="KW-1133">Transmembrane helix</keyword>
<name>A0A9P3H2U0_9FUNG</name>
<reference evidence="3" key="1">
    <citation type="submission" date="2021-11" db="EMBL/GenBank/DDBJ databases">
        <authorList>
            <person name="Herlambang A."/>
            <person name="Guo Y."/>
            <person name="Takashima Y."/>
            <person name="Nishizawa T."/>
        </authorList>
    </citation>
    <scope>NUCLEOTIDE SEQUENCE</scope>
    <source>
        <strain evidence="3">E1425</strain>
    </source>
</reference>
<dbReference type="AlphaFoldDB" id="A0A9P3H2U0"/>
<dbReference type="OrthoDB" id="2442159at2759"/>
<feature type="transmembrane region" description="Helical" evidence="2">
    <location>
        <begin position="366"/>
        <end position="385"/>
    </location>
</feature>
<keyword evidence="2" id="KW-0472">Membrane</keyword>
<gene>
    <name evidence="3" type="ORF">EMPS_01406</name>
</gene>
<feature type="compositionally biased region" description="Basic and acidic residues" evidence="1">
    <location>
        <begin position="186"/>
        <end position="202"/>
    </location>
</feature>
<comment type="caution">
    <text evidence="3">The sequence shown here is derived from an EMBL/GenBank/DDBJ whole genome shotgun (WGS) entry which is preliminary data.</text>
</comment>
<reference evidence="3" key="2">
    <citation type="journal article" date="2022" name="Microbiol. Resour. Announc.">
        <title>Whole-Genome Sequence of Entomortierella parvispora E1425, a Mucoromycotan Fungus Associated with Burkholderiaceae-Related Endosymbiotic Bacteria.</title>
        <authorList>
            <person name="Herlambang A."/>
            <person name="Guo Y."/>
            <person name="Takashima Y."/>
            <person name="Narisawa K."/>
            <person name="Ohta H."/>
            <person name="Nishizawa T."/>
        </authorList>
    </citation>
    <scope>NUCLEOTIDE SEQUENCE</scope>
    <source>
        <strain evidence="3">E1425</strain>
    </source>
</reference>
<sequence>MGSYSLPSTLGALSARSDPQTRSRQQLPGNTPHHDHTLHLHPSTTTESSNTSTTKENARALETLAERLNVLAAGSLFLLPSVLPYLASALASLNSPDEDQSEFSRTANEWRALVTPMLPCLGLLLPIVSAKAHTRWRASHGEHIQNFYSSPQNARRRWPCPFRVVCSRKFILPMSTTTAEAQERLKGHDGALGRGTKPDRCTKSKTHSNKKARTLLLSSLGLWMVLLGISSPLGLNNVVGFSVQPEGSLLPSSLPFALPRQDCDQSQEKEAFGLPTGTMDLTWEEIQALVQAADEDLIMDSPMEDEFEDISAPTHSLDSSPALNEQVSVKSLGDCSQSVDSPVQEKDQEPTERGKILEYVPLWTDLWTFALALSLGGALVGLGQVQRQVRDEILSIDQRLEEEEGEEALLVHKKAMSNDNRGSYWTCRLFAVMALVVHIYIVQMKDWGMPMGSFLRLGAIGLYFGYSWIPENLPKASPSDDNDSAEEPKVDLLSVAVAME</sequence>
<dbReference type="Proteomes" id="UP000827284">
    <property type="component" value="Unassembled WGS sequence"/>
</dbReference>
<evidence type="ECO:0000256" key="2">
    <source>
        <dbReference type="SAM" id="Phobius"/>
    </source>
</evidence>
<keyword evidence="4" id="KW-1185">Reference proteome</keyword>
<feature type="region of interest" description="Disordered" evidence="1">
    <location>
        <begin position="1"/>
        <end position="56"/>
    </location>
</feature>
<evidence type="ECO:0000313" key="3">
    <source>
        <dbReference type="EMBL" id="GJJ69060.1"/>
    </source>
</evidence>
<keyword evidence="2" id="KW-0812">Transmembrane</keyword>
<feature type="transmembrane region" description="Helical" evidence="2">
    <location>
        <begin position="447"/>
        <end position="469"/>
    </location>
</feature>
<feature type="region of interest" description="Disordered" evidence="1">
    <location>
        <begin position="186"/>
        <end position="207"/>
    </location>
</feature>
<proteinExistence type="predicted"/>
<dbReference type="EMBL" id="BQFW01000002">
    <property type="protein sequence ID" value="GJJ69060.1"/>
    <property type="molecule type" value="Genomic_DNA"/>
</dbReference>
<feature type="compositionally biased region" description="Low complexity" evidence="1">
    <location>
        <begin position="40"/>
        <end position="54"/>
    </location>
</feature>
<evidence type="ECO:0000256" key="1">
    <source>
        <dbReference type="SAM" id="MobiDB-lite"/>
    </source>
</evidence>
<feature type="compositionally biased region" description="Polar residues" evidence="1">
    <location>
        <begin position="17"/>
        <end position="29"/>
    </location>
</feature>
<protein>
    <submittedName>
        <fullName evidence="3">Uncharacterized protein</fullName>
    </submittedName>
</protein>
<accession>A0A9P3H2U0</accession>
<feature type="transmembrane region" description="Helical" evidence="2">
    <location>
        <begin position="422"/>
        <end position="441"/>
    </location>
</feature>
<organism evidence="3 4">
    <name type="scientific">Entomortierella parvispora</name>
    <dbReference type="NCBI Taxonomy" id="205924"/>
    <lineage>
        <taxon>Eukaryota</taxon>
        <taxon>Fungi</taxon>
        <taxon>Fungi incertae sedis</taxon>
        <taxon>Mucoromycota</taxon>
        <taxon>Mortierellomycotina</taxon>
        <taxon>Mortierellomycetes</taxon>
        <taxon>Mortierellales</taxon>
        <taxon>Mortierellaceae</taxon>
        <taxon>Entomortierella</taxon>
    </lineage>
</organism>
<evidence type="ECO:0000313" key="4">
    <source>
        <dbReference type="Proteomes" id="UP000827284"/>
    </source>
</evidence>